<organism evidence="2 3">
    <name type="scientific">Orbilia oligospora</name>
    <name type="common">Nematode-trapping fungus</name>
    <name type="synonym">Arthrobotrys oligospora</name>
    <dbReference type="NCBI Taxonomy" id="2813651"/>
    <lineage>
        <taxon>Eukaryota</taxon>
        <taxon>Fungi</taxon>
        <taxon>Dikarya</taxon>
        <taxon>Ascomycota</taxon>
        <taxon>Pezizomycotina</taxon>
        <taxon>Orbiliomycetes</taxon>
        <taxon>Orbiliales</taxon>
        <taxon>Orbiliaceae</taxon>
        <taxon>Orbilia</taxon>
    </lineage>
</organism>
<comment type="caution">
    <text evidence="2">The sequence shown here is derived from an EMBL/GenBank/DDBJ whole genome shotgun (WGS) entry which is preliminary data.</text>
</comment>
<name>A0A7C8NUB4_ORBOL</name>
<dbReference type="PANTHER" id="PTHR40370:SF1">
    <property type="entry name" value="DUF3074 DOMAIN-CONTAINING PROTEIN"/>
    <property type="match status" value="1"/>
</dbReference>
<proteinExistence type="predicted"/>
<gene>
    <name evidence="2" type="ORF">TWF102_001826</name>
</gene>
<dbReference type="EMBL" id="WIQW01000013">
    <property type="protein sequence ID" value="KAF3105922.1"/>
    <property type="molecule type" value="Genomic_DNA"/>
</dbReference>
<dbReference type="AlphaFoldDB" id="A0A7C8NUB4"/>
<dbReference type="InterPro" id="IPR024500">
    <property type="entry name" value="DUF3074"/>
</dbReference>
<feature type="domain" description="DUF3074" evidence="1">
    <location>
        <begin position="78"/>
        <end position="273"/>
    </location>
</feature>
<protein>
    <recommendedName>
        <fullName evidence="1">DUF3074 domain-containing protein</fullName>
    </recommendedName>
</protein>
<dbReference type="Pfam" id="PF11274">
    <property type="entry name" value="DUF3074"/>
    <property type="match status" value="1"/>
</dbReference>
<evidence type="ECO:0000259" key="1">
    <source>
        <dbReference type="Pfam" id="PF11274"/>
    </source>
</evidence>
<sequence length="280" mass="31094">MTSSCIKSVPAPVESIPKSGPELNTYLADVIKEADSLISTLVSPPKNPWSLQFKKHNKFVEVEVSSRDHQISEGTEYWFARRSIHEVEVEGDTVKETLQWDDFKNLLFHNHFENEREYGPSVSRVDTLGIEWDLSGVVVPDWEIVKVGGYAIHHHLPWPLNPRVFPVLLVLASAADGEEFMVISLPIKIPPDTKGQNTETSELVSAIGPKDTIGQYVAVERITFRAPQTGDDKPSVTWSMATASDAAGNIPMAVQRRVIGSSIFKDVEAFLLFVAKNKAT</sequence>
<dbReference type="Proteomes" id="UP000475325">
    <property type="component" value="Unassembled WGS sequence"/>
</dbReference>
<reference evidence="2 3" key="1">
    <citation type="submission" date="2019-06" db="EMBL/GenBank/DDBJ databases">
        <authorList>
            <person name="Palmer J.M."/>
        </authorList>
    </citation>
    <scope>NUCLEOTIDE SEQUENCE [LARGE SCALE GENOMIC DNA]</scope>
    <source>
        <strain evidence="2 3">TWF102</strain>
    </source>
</reference>
<dbReference type="PANTHER" id="PTHR40370">
    <property type="entry name" value="EXPRESSED PROTEIN"/>
    <property type="match status" value="1"/>
</dbReference>
<evidence type="ECO:0000313" key="2">
    <source>
        <dbReference type="EMBL" id="KAF3105922.1"/>
    </source>
</evidence>
<accession>A0A7C8NUB4</accession>
<evidence type="ECO:0000313" key="3">
    <source>
        <dbReference type="Proteomes" id="UP000475325"/>
    </source>
</evidence>